<accession>A0A6I6FMT2</accession>
<feature type="transmembrane region" description="Helical" evidence="1">
    <location>
        <begin position="94"/>
        <end position="111"/>
    </location>
</feature>
<feature type="transmembrane region" description="Helical" evidence="1">
    <location>
        <begin position="64"/>
        <end position="88"/>
    </location>
</feature>
<dbReference type="Proteomes" id="UP000422572">
    <property type="component" value="Chromosome"/>
</dbReference>
<gene>
    <name evidence="2" type="ORF">EIZ62_27545</name>
</gene>
<feature type="transmembrane region" description="Helical" evidence="1">
    <location>
        <begin position="200"/>
        <end position="218"/>
    </location>
</feature>
<feature type="transmembrane region" description="Helical" evidence="1">
    <location>
        <begin position="479"/>
        <end position="499"/>
    </location>
</feature>
<dbReference type="AlphaFoldDB" id="A0A6I6FMT2"/>
<feature type="transmembrane region" description="Helical" evidence="1">
    <location>
        <begin position="225"/>
        <end position="248"/>
    </location>
</feature>
<evidence type="ECO:0000313" key="3">
    <source>
        <dbReference type="Proteomes" id="UP000422572"/>
    </source>
</evidence>
<feature type="transmembrane region" description="Helical" evidence="1">
    <location>
        <begin position="682"/>
        <end position="700"/>
    </location>
</feature>
<feature type="transmembrane region" description="Helical" evidence="1">
    <location>
        <begin position="530"/>
        <end position="547"/>
    </location>
</feature>
<feature type="transmembrane region" description="Helical" evidence="1">
    <location>
        <begin position="254"/>
        <end position="273"/>
    </location>
</feature>
<keyword evidence="1" id="KW-0812">Transmembrane</keyword>
<dbReference type="EMBL" id="CP034279">
    <property type="protein sequence ID" value="QGV81582.1"/>
    <property type="molecule type" value="Genomic_DNA"/>
</dbReference>
<feature type="transmembrane region" description="Helical" evidence="1">
    <location>
        <begin position="735"/>
        <end position="752"/>
    </location>
</feature>
<feature type="transmembrane region" description="Helical" evidence="1">
    <location>
        <begin position="603"/>
        <end position="622"/>
    </location>
</feature>
<dbReference type="RefSeq" id="WP_156695327.1">
    <property type="nucleotide sequence ID" value="NZ_CP034279.1"/>
</dbReference>
<proteinExistence type="predicted"/>
<dbReference type="InterPro" id="IPR058062">
    <property type="entry name" value="SCO7613_C"/>
</dbReference>
<evidence type="ECO:0000313" key="2">
    <source>
        <dbReference type="EMBL" id="QGV81582.1"/>
    </source>
</evidence>
<feature type="transmembrane region" description="Helical" evidence="1">
    <location>
        <begin position="308"/>
        <end position="327"/>
    </location>
</feature>
<organism evidence="2 3">
    <name type="scientific">Streptomyces ficellus</name>
    <dbReference type="NCBI Taxonomy" id="1977088"/>
    <lineage>
        <taxon>Bacteria</taxon>
        <taxon>Bacillati</taxon>
        <taxon>Actinomycetota</taxon>
        <taxon>Actinomycetes</taxon>
        <taxon>Kitasatosporales</taxon>
        <taxon>Streptomycetaceae</taxon>
        <taxon>Streptomyces</taxon>
    </lineage>
</organism>
<feature type="transmembrane region" description="Helical" evidence="1">
    <location>
        <begin position="368"/>
        <end position="387"/>
    </location>
</feature>
<evidence type="ECO:0000256" key="1">
    <source>
        <dbReference type="SAM" id="Phobius"/>
    </source>
</evidence>
<dbReference type="OrthoDB" id="3416299at2"/>
<keyword evidence="1" id="KW-1133">Transmembrane helix</keyword>
<feature type="transmembrane region" description="Helical" evidence="1">
    <location>
        <begin position="148"/>
        <end position="166"/>
    </location>
</feature>
<feature type="transmembrane region" description="Helical" evidence="1">
    <location>
        <begin position="280"/>
        <end position="302"/>
    </location>
</feature>
<feature type="transmembrane region" description="Helical" evidence="1">
    <location>
        <begin position="578"/>
        <end position="596"/>
    </location>
</feature>
<feature type="transmembrane region" description="Helical" evidence="1">
    <location>
        <begin position="453"/>
        <end position="473"/>
    </location>
</feature>
<feature type="transmembrane region" description="Helical" evidence="1">
    <location>
        <begin position="628"/>
        <end position="645"/>
    </location>
</feature>
<feature type="transmembrane region" description="Helical" evidence="1">
    <location>
        <begin position="339"/>
        <end position="362"/>
    </location>
</feature>
<protein>
    <submittedName>
        <fullName evidence="2">Uncharacterized protein</fullName>
    </submittedName>
</protein>
<keyword evidence="1" id="KW-0472">Membrane</keyword>
<dbReference type="NCBIfam" id="NF047321">
    <property type="entry name" value="SCO7613_CTERM"/>
    <property type="match status" value="1"/>
</dbReference>
<reference evidence="2 3" key="1">
    <citation type="submission" date="2018-12" db="EMBL/GenBank/DDBJ databases">
        <title>Complete genome sequence of Streptomyces ficellus NRRL8067, the producer of ficellomycin, feldamycin and nojirimycin.</title>
        <authorList>
            <person name="Zhang H."/>
            <person name="Yue R."/>
            <person name="Liu Y."/>
            <person name="Li M."/>
            <person name="Mu H."/>
            <person name="Zhang J."/>
        </authorList>
    </citation>
    <scope>NUCLEOTIDE SEQUENCE [LARGE SCALE GENOMIC DNA]</scope>
    <source>
        <strain evidence="2 3">NRRL 8067</strain>
    </source>
</reference>
<feature type="transmembrane region" description="Helical" evidence="1">
    <location>
        <begin position="554"/>
        <end position="572"/>
    </location>
</feature>
<sequence length="770" mass="75635">MNTVPPPAEELVIINRELALLDARRSHLLARRAWLLSVLNAPAAPARPGAAPAKDAPPRSAQNVLLTLGGVLLAVAAVAFTLVSWGHLGIGGRSAVLFTVTAGALAAPVVLLRRRLASTAESVASLGLLLTVLDAYAVHRVAAPDTGALGYAAGASAVLAALWAVYGAVARGLRVPRPVAVVAAQLPLPLWALASDTGALTVGWALLVTASLDVLGALRARPGAGLRVVACVTACVSGGWAVLVAGWLSVAPGGAGPAALLLAAAAPALYGAWRVGTGSQAWAVTWAAVAGLLAVAGGGGLLREVLPGSWTAPVYLLVAVAVAAVAVRGGVPRAVGRGLAGASAGAQALALAWALPLVAAAVTGVRPGLPWAVAVVPVTVAGVLACLPSLEARCGTLALAWAAGMALPEALALPHAATLGAQLVLTAGFLALAVRPSAAAARLSGDREAEGPLGGVALGGALLGAVVVAAGAWRTETAAVVVLGSLTGLLAGAAVLGAGPRRTVSACAAVVAGTGLVGAVAAAVELPAHLTGVALLAVPVVTAAVGSGLRRHPVAVPVELAGTAAGALAVGLASARPAVLALVLGLGGVVAAATAVRSERRPAAGYAATALFVAAAWVRLAASGVSAPEAYALPVAVPALAVGVLRARRDPEASSWTAYGPGLAAALLPSLFAAWGDTGWPRPLLLGLVALAVTLAGARLRLQAPLLLGGAVLALVALHELAPYVAQAVGALPRWLPPALAGLLLLAVGATYEQRLRDARRLRDTLGRMG</sequence>
<name>A0A6I6FMT2_9ACTN</name>
<feature type="transmembrane region" description="Helical" evidence="1">
    <location>
        <begin position="657"/>
        <end position="676"/>
    </location>
</feature>
<feature type="transmembrane region" description="Helical" evidence="1">
    <location>
        <begin position="419"/>
        <end position="441"/>
    </location>
</feature>
<feature type="transmembrane region" description="Helical" evidence="1">
    <location>
        <begin position="707"/>
        <end position="729"/>
    </location>
</feature>
<feature type="transmembrane region" description="Helical" evidence="1">
    <location>
        <begin position="506"/>
        <end position="524"/>
    </location>
</feature>
<dbReference type="KEGG" id="sfic:EIZ62_27545"/>
<feature type="transmembrane region" description="Helical" evidence="1">
    <location>
        <begin position="394"/>
        <end position="413"/>
    </location>
</feature>
<keyword evidence="3" id="KW-1185">Reference proteome</keyword>